<reference evidence="1" key="1">
    <citation type="submission" date="2016-08" db="EMBL/GenBank/DDBJ databases">
        <authorList>
            <person name="Ngugi D.K."/>
            <person name="Miyake S."/>
            <person name="Stingl U."/>
        </authorList>
    </citation>
    <scope>NUCLEOTIDE SEQUENCE</scope>
    <source>
        <strain evidence="1">SCG-B11WGA-EpuloA1</strain>
    </source>
</reference>
<accession>A0ACC8XBL7</accession>
<sequence>MKLTRFENPDAVEHLVFKVKPELVEKFIELDHEIWTKELEKCPALVSKEVWVAKDGELHSIIYWSSYEEWKAIDHDALSETQKRFDDAFGVENYEFVAAHHDVNQCYKITEFMVRRENYEHINNYGFC</sequence>
<evidence type="ECO:0000313" key="1">
    <source>
        <dbReference type="EMBL" id="ONI39845.1"/>
    </source>
</evidence>
<evidence type="ECO:0000313" key="2">
    <source>
        <dbReference type="Proteomes" id="UP000188605"/>
    </source>
</evidence>
<name>A0ACC8XBL7_9FIRM</name>
<dbReference type="EMBL" id="LJDB01000060">
    <property type="protein sequence ID" value="ONI39845.1"/>
    <property type="molecule type" value="Genomic_DNA"/>
</dbReference>
<protein>
    <submittedName>
        <fullName evidence="1">Uncharacterized protein</fullName>
    </submittedName>
</protein>
<comment type="caution">
    <text evidence="1">The sequence shown here is derived from an EMBL/GenBank/DDBJ whole genome shotgun (WGS) entry which is preliminary data.</text>
</comment>
<organism evidence="1 2">
    <name type="scientific">Candidatus Epulonipiscium fishelsonii</name>
    <dbReference type="NCBI Taxonomy" id="77094"/>
    <lineage>
        <taxon>Bacteria</taxon>
        <taxon>Bacillati</taxon>
        <taxon>Bacillota</taxon>
        <taxon>Clostridia</taxon>
        <taxon>Lachnospirales</taxon>
        <taxon>Lachnospiraceae</taxon>
        <taxon>Candidatus Epulonipiscium</taxon>
    </lineage>
</organism>
<proteinExistence type="predicted"/>
<dbReference type="Proteomes" id="UP000188605">
    <property type="component" value="Unassembled WGS sequence"/>
</dbReference>
<keyword evidence="2" id="KW-1185">Reference proteome</keyword>
<gene>
    <name evidence="1" type="ORF">AN396_07265</name>
</gene>